<sequence>MRLKHERNARDNRLLALIPTVPASYMGIHSAMMNMFRTLGFALGPTLAAMAWCKSRAWMLRI</sequence>
<gene>
    <name evidence="2" type="ORF">BAA01_01590</name>
</gene>
<accession>A0A1Y3PIW1</accession>
<dbReference type="Proteomes" id="UP000196475">
    <property type="component" value="Unassembled WGS sequence"/>
</dbReference>
<keyword evidence="1" id="KW-0472">Membrane</keyword>
<reference evidence="3" key="1">
    <citation type="submission" date="2016-06" db="EMBL/GenBank/DDBJ databases">
        <authorList>
            <person name="Nascimento L."/>
            <person name="Pereira R.V."/>
            <person name="Martins L.F."/>
            <person name="Quaggio R.B."/>
            <person name="Silva A.M."/>
            <person name="Setubal J.C."/>
        </authorList>
    </citation>
    <scope>NUCLEOTIDE SEQUENCE [LARGE SCALE GENOMIC DNA]</scope>
</reference>
<keyword evidence="1" id="KW-1133">Transmembrane helix</keyword>
<protein>
    <submittedName>
        <fullName evidence="2">Uncharacterized protein</fullName>
    </submittedName>
</protein>
<evidence type="ECO:0000313" key="2">
    <source>
        <dbReference type="EMBL" id="OUM86066.1"/>
    </source>
</evidence>
<feature type="transmembrane region" description="Helical" evidence="1">
    <location>
        <begin position="12"/>
        <end position="28"/>
    </location>
</feature>
<proteinExistence type="predicted"/>
<name>A0A1Y3PIW1_9BACI</name>
<evidence type="ECO:0000313" key="3">
    <source>
        <dbReference type="Proteomes" id="UP000196475"/>
    </source>
</evidence>
<keyword evidence="1" id="KW-0812">Transmembrane</keyword>
<comment type="caution">
    <text evidence="2">The sequence shown here is derived from an EMBL/GenBank/DDBJ whole genome shotgun (WGS) entry which is preliminary data.</text>
</comment>
<dbReference type="AlphaFoldDB" id="A0A1Y3PIW1"/>
<organism evidence="2 3">
    <name type="scientific">Bacillus thermozeamaize</name>
    <dbReference type="NCBI Taxonomy" id="230954"/>
    <lineage>
        <taxon>Bacteria</taxon>
        <taxon>Bacillati</taxon>
        <taxon>Bacillota</taxon>
        <taxon>Bacilli</taxon>
        <taxon>Bacillales</taxon>
        <taxon>Bacillaceae</taxon>
        <taxon>Bacillus</taxon>
    </lineage>
</organism>
<evidence type="ECO:0000256" key="1">
    <source>
        <dbReference type="SAM" id="Phobius"/>
    </source>
</evidence>
<dbReference type="EMBL" id="LZRT01000094">
    <property type="protein sequence ID" value="OUM86066.1"/>
    <property type="molecule type" value="Genomic_DNA"/>
</dbReference>